<proteinExistence type="predicted"/>
<evidence type="ECO:0000313" key="2">
    <source>
        <dbReference type="EMBL" id="ROR82495.1"/>
    </source>
</evidence>
<keyword evidence="3" id="KW-1185">Reference proteome</keyword>
<dbReference type="Gene3D" id="3.10.180.10">
    <property type="entry name" value="2,3-Dihydroxybiphenyl 1,2-Dioxygenase, domain 1"/>
    <property type="match status" value="1"/>
</dbReference>
<dbReference type="EMBL" id="RKHL01000001">
    <property type="protein sequence ID" value="ROR82495.1"/>
    <property type="molecule type" value="Genomic_DNA"/>
</dbReference>
<dbReference type="InterPro" id="IPR041581">
    <property type="entry name" value="Glyoxalase_6"/>
</dbReference>
<evidence type="ECO:0000259" key="1">
    <source>
        <dbReference type="PROSITE" id="PS51819"/>
    </source>
</evidence>
<comment type="caution">
    <text evidence="2">The sequence shown here is derived from an EMBL/GenBank/DDBJ whole genome shotgun (WGS) entry which is preliminary data.</text>
</comment>
<dbReference type="InterPro" id="IPR037523">
    <property type="entry name" value="VOC_core"/>
</dbReference>
<dbReference type="AlphaFoldDB" id="A0A3N2C4R0"/>
<dbReference type="PANTHER" id="PTHR35908">
    <property type="entry name" value="HYPOTHETICAL FUSION PROTEIN"/>
    <property type="match status" value="1"/>
</dbReference>
<dbReference type="SUPFAM" id="SSF54593">
    <property type="entry name" value="Glyoxalase/Bleomycin resistance protein/Dihydroxybiphenyl dioxygenase"/>
    <property type="match status" value="1"/>
</dbReference>
<dbReference type="RefSeq" id="WP_085512248.1">
    <property type="nucleotide sequence ID" value="NZ_FXAP01000004.1"/>
</dbReference>
<sequence>MSLSIGAPVWGVQDIDRSVAFWTRALDYVLRGEPQSDWASLVPRDGDGVQLSLMLVSSRAEDRRRHHLDLFTDDREAEVVRLLGLGAGSVEWEYEEDADYVVLSDPDGNLFCVVQR</sequence>
<dbReference type="PANTHER" id="PTHR35908:SF1">
    <property type="entry name" value="CONSERVED PROTEIN"/>
    <property type="match status" value="1"/>
</dbReference>
<dbReference type="InterPro" id="IPR029068">
    <property type="entry name" value="Glyas_Bleomycin-R_OHBP_Dase"/>
</dbReference>
<reference evidence="2 3" key="1">
    <citation type="submission" date="2018-11" db="EMBL/GenBank/DDBJ databases">
        <title>Sequencing the genomes of 1000 actinobacteria strains.</title>
        <authorList>
            <person name="Klenk H.-P."/>
        </authorList>
    </citation>
    <scope>NUCLEOTIDE SEQUENCE [LARGE SCALE GENOMIC DNA]</scope>
    <source>
        <strain evidence="2 3">DSM 14012</strain>
    </source>
</reference>
<dbReference type="Pfam" id="PF18029">
    <property type="entry name" value="Glyoxalase_6"/>
    <property type="match status" value="1"/>
</dbReference>
<name>A0A3N2C4R0_9MICO</name>
<evidence type="ECO:0000313" key="3">
    <source>
        <dbReference type="Proteomes" id="UP000266915"/>
    </source>
</evidence>
<protein>
    <recommendedName>
        <fullName evidence="1">VOC domain-containing protein</fullName>
    </recommendedName>
</protein>
<accession>A0A3N2C4R0</accession>
<dbReference type="Proteomes" id="UP000266915">
    <property type="component" value="Unassembled WGS sequence"/>
</dbReference>
<dbReference type="CDD" id="cd06587">
    <property type="entry name" value="VOC"/>
    <property type="match status" value="1"/>
</dbReference>
<dbReference type="PROSITE" id="PS51819">
    <property type="entry name" value="VOC"/>
    <property type="match status" value="1"/>
</dbReference>
<feature type="domain" description="VOC" evidence="1">
    <location>
        <begin position="4"/>
        <end position="116"/>
    </location>
</feature>
<gene>
    <name evidence="2" type="ORF">EDD42_2586</name>
</gene>
<organism evidence="2 3">
    <name type="scientific">Plantibacter flavus</name>
    <dbReference type="NCBI Taxonomy" id="150123"/>
    <lineage>
        <taxon>Bacteria</taxon>
        <taxon>Bacillati</taxon>
        <taxon>Actinomycetota</taxon>
        <taxon>Actinomycetes</taxon>
        <taxon>Micrococcales</taxon>
        <taxon>Microbacteriaceae</taxon>
        <taxon>Plantibacter</taxon>
    </lineage>
</organism>